<protein>
    <submittedName>
        <fullName evidence="1">Uncharacterized protein</fullName>
    </submittedName>
</protein>
<evidence type="ECO:0000313" key="1">
    <source>
        <dbReference type="EMBL" id="MPN01964.1"/>
    </source>
</evidence>
<name>A0A645EMS9_9ZZZZ</name>
<dbReference type="AlphaFoldDB" id="A0A645EMS9"/>
<sequence>MTVNPVRTQGVVHNCVKDGFVVVCPYKRRDPVDGNPEVFSGFEVADLEYVLGKGTGFVIGVCCQFVVGAYCVSSKAVGAFALGHVVHIKDNLFGGLHAACPAAVDSVLFARLCTGVVEVAVLQDRVAFVLLFDPPQYLFVNGILQGKGSFHYCLGVFILGIEVIDHARGVLAADPVIIVNPFGPELLESLRFLFCIGWCREIVLCSHFCLV</sequence>
<comment type="caution">
    <text evidence="1">The sequence shown here is derived from an EMBL/GenBank/DDBJ whole genome shotgun (WGS) entry which is preliminary data.</text>
</comment>
<proteinExistence type="predicted"/>
<accession>A0A645EMS9</accession>
<dbReference type="EMBL" id="VSSQ01047933">
    <property type="protein sequence ID" value="MPN01964.1"/>
    <property type="molecule type" value="Genomic_DNA"/>
</dbReference>
<organism evidence="1">
    <name type="scientific">bioreactor metagenome</name>
    <dbReference type="NCBI Taxonomy" id="1076179"/>
    <lineage>
        <taxon>unclassified sequences</taxon>
        <taxon>metagenomes</taxon>
        <taxon>ecological metagenomes</taxon>
    </lineage>
</organism>
<gene>
    <name evidence="1" type="ORF">SDC9_149177</name>
</gene>
<reference evidence="1" key="1">
    <citation type="submission" date="2019-08" db="EMBL/GenBank/DDBJ databases">
        <authorList>
            <person name="Kucharzyk K."/>
            <person name="Murdoch R.W."/>
            <person name="Higgins S."/>
            <person name="Loffler F."/>
        </authorList>
    </citation>
    <scope>NUCLEOTIDE SEQUENCE</scope>
</reference>